<dbReference type="PANTHER" id="PTHR36920:SF1">
    <property type="entry name" value="OUTER MEMBRANE PROTEIN W"/>
    <property type="match status" value="1"/>
</dbReference>
<dbReference type="PANTHER" id="PTHR36920">
    <property type="match status" value="1"/>
</dbReference>
<dbReference type="InterPro" id="IPR011250">
    <property type="entry name" value="OMP/PagP_B-barrel"/>
</dbReference>
<dbReference type="Pfam" id="PF03922">
    <property type="entry name" value="OmpW"/>
    <property type="match status" value="1"/>
</dbReference>
<keyword evidence="1" id="KW-0732">Signal</keyword>
<evidence type="ECO:0000313" key="2">
    <source>
        <dbReference type="EMBL" id="ODA12835.1"/>
    </source>
</evidence>
<dbReference type="GO" id="GO:0019867">
    <property type="term" value="C:outer membrane"/>
    <property type="evidence" value="ECO:0007669"/>
    <property type="project" value="InterPro"/>
</dbReference>
<comment type="caution">
    <text evidence="2">The sequence shown here is derived from an EMBL/GenBank/DDBJ whole genome shotgun (WGS) entry which is preliminary data.</text>
</comment>
<reference evidence="2 3" key="1">
    <citation type="submission" date="2016-07" db="EMBL/GenBank/DDBJ databases">
        <title>Acinetobacter sp. ANC 4603.</title>
        <authorList>
            <person name="Radolfova-Krizova L."/>
            <person name="Nemec A."/>
        </authorList>
    </citation>
    <scope>NUCLEOTIDE SEQUENCE [LARGE SCALE GENOMIC DNA]</scope>
    <source>
        <strain evidence="2 3">ANC 4603</strain>
    </source>
</reference>
<dbReference type="SUPFAM" id="SSF56925">
    <property type="entry name" value="OMPA-like"/>
    <property type="match status" value="1"/>
</dbReference>
<dbReference type="Gene3D" id="2.40.160.20">
    <property type="match status" value="1"/>
</dbReference>
<gene>
    <name evidence="2" type="ORF">BBP83_09810</name>
</gene>
<dbReference type="AlphaFoldDB" id="A0A1C3CVK4"/>
<sequence length="386" mass="41939">MKVGLLAIPLILLGVTQTGVAATQQGFKRFSVSAGWLHVMPQGKANSFNINTDVANGMRANVGMISGDTILNNIDQAKYDELEATDPYNMNNIIFNSVIKTKYLDEIIKMNLTGNETPEEYDAILQTITGDAQINGLEHWNSNAGLEADNIDTLGIVFDYYLNDNVSLQFIGGIPPKVDLKGKGAVYAPFSSVAYPFPILPTDPIYDPSVPPIEVYLKKDLLITDLEAYDNAASARAWTPALEAVYHFGKSGVNKFRPYIGAGIMYAHYSDIKINSGVENDLIAAGHMIQNIHDGYGGAALEKKLSSGNIVVDVDANDAIAPIVTAGFNYDLNDNWYATASVSYAKLNNVATIRVLNTNTGNELIHATTKIDIDPLITYVGVGYRF</sequence>
<dbReference type="Proteomes" id="UP000186553">
    <property type="component" value="Unassembled WGS sequence"/>
</dbReference>
<organism evidence="2 3">
    <name type="scientific">Acinetobacter celticus</name>
    <dbReference type="NCBI Taxonomy" id="1891224"/>
    <lineage>
        <taxon>Bacteria</taxon>
        <taxon>Pseudomonadati</taxon>
        <taxon>Pseudomonadota</taxon>
        <taxon>Gammaproteobacteria</taxon>
        <taxon>Moraxellales</taxon>
        <taxon>Moraxellaceae</taxon>
        <taxon>Acinetobacter</taxon>
    </lineage>
</organism>
<feature type="chain" id="PRO_5008671668" description="OmpW family protein" evidence="1">
    <location>
        <begin position="22"/>
        <end position="386"/>
    </location>
</feature>
<evidence type="ECO:0000313" key="3">
    <source>
        <dbReference type="Proteomes" id="UP000186553"/>
    </source>
</evidence>
<keyword evidence="3" id="KW-1185">Reference proteome</keyword>
<dbReference type="EMBL" id="MBDL01000010">
    <property type="protein sequence ID" value="ODA12835.1"/>
    <property type="molecule type" value="Genomic_DNA"/>
</dbReference>
<feature type="signal peptide" evidence="1">
    <location>
        <begin position="1"/>
        <end position="21"/>
    </location>
</feature>
<dbReference type="InterPro" id="IPR005618">
    <property type="entry name" value="OMPW"/>
</dbReference>
<dbReference type="GO" id="GO:0055085">
    <property type="term" value="P:transmembrane transport"/>
    <property type="evidence" value="ECO:0007669"/>
    <property type="project" value="TreeGrafter"/>
</dbReference>
<dbReference type="OrthoDB" id="6678117at2"/>
<evidence type="ECO:0008006" key="4">
    <source>
        <dbReference type="Google" id="ProtNLM"/>
    </source>
</evidence>
<proteinExistence type="predicted"/>
<evidence type="ECO:0000256" key="1">
    <source>
        <dbReference type="SAM" id="SignalP"/>
    </source>
</evidence>
<dbReference type="STRING" id="1891224.BBP83_09810"/>
<name>A0A1C3CVK4_9GAMM</name>
<protein>
    <recommendedName>
        <fullName evidence="4">OmpW family protein</fullName>
    </recommendedName>
</protein>
<accession>A0A1C3CVK4</accession>